<dbReference type="SUPFAM" id="SSF55729">
    <property type="entry name" value="Acyl-CoA N-acyltransferases (Nat)"/>
    <property type="match status" value="1"/>
</dbReference>
<keyword evidence="2" id="KW-0012">Acyltransferase</keyword>
<gene>
    <name evidence="4" type="ORF">A2983_04565</name>
</gene>
<dbReference type="PROSITE" id="PS51186">
    <property type="entry name" value="GNAT"/>
    <property type="match status" value="1"/>
</dbReference>
<dbReference type="InterPro" id="IPR016181">
    <property type="entry name" value="Acyl_CoA_acyltransferase"/>
</dbReference>
<accession>A0A1F6N4D2</accession>
<dbReference type="PANTHER" id="PTHR43877">
    <property type="entry name" value="AMINOALKYLPHOSPHONATE N-ACETYLTRANSFERASE-RELATED-RELATED"/>
    <property type="match status" value="1"/>
</dbReference>
<protein>
    <submittedName>
        <fullName evidence="4">GNAT family N-acetyltransferase</fullName>
    </submittedName>
</protein>
<dbReference type="Pfam" id="PF00583">
    <property type="entry name" value="Acetyltransf_1"/>
    <property type="match status" value="1"/>
</dbReference>
<evidence type="ECO:0000259" key="3">
    <source>
        <dbReference type="PROSITE" id="PS51186"/>
    </source>
</evidence>
<dbReference type="EMBL" id="MFQH01000003">
    <property type="protein sequence ID" value="OGH78741.1"/>
    <property type="molecule type" value="Genomic_DNA"/>
</dbReference>
<dbReference type="GO" id="GO:0016747">
    <property type="term" value="F:acyltransferase activity, transferring groups other than amino-acyl groups"/>
    <property type="evidence" value="ECO:0007669"/>
    <property type="project" value="InterPro"/>
</dbReference>
<dbReference type="Gene3D" id="3.40.630.30">
    <property type="match status" value="1"/>
</dbReference>
<evidence type="ECO:0000313" key="5">
    <source>
        <dbReference type="Proteomes" id="UP000177040"/>
    </source>
</evidence>
<dbReference type="Proteomes" id="UP000177040">
    <property type="component" value="Unassembled WGS sequence"/>
</dbReference>
<evidence type="ECO:0000256" key="2">
    <source>
        <dbReference type="ARBA" id="ARBA00023315"/>
    </source>
</evidence>
<feature type="domain" description="N-acetyltransferase" evidence="3">
    <location>
        <begin position="1"/>
        <end position="107"/>
    </location>
</feature>
<proteinExistence type="predicted"/>
<reference evidence="4 5" key="1">
    <citation type="journal article" date="2016" name="Nat. Commun.">
        <title>Thousands of microbial genomes shed light on interconnected biogeochemical processes in an aquifer system.</title>
        <authorList>
            <person name="Anantharaman K."/>
            <person name="Brown C.T."/>
            <person name="Hug L.A."/>
            <person name="Sharon I."/>
            <person name="Castelle C.J."/>
            <person name="Probst A.J."/>
            <person name="Thomas B.C."/>
            <person name="Singh A."/>
            <person name="Wilkins M.J."/>
            <person name="Karaoz U."/>
            <person name="Brodie E.L."/>
            <person name="Williams K.H."/>
            <person name="Hubbard S.S."/>
            <person name="Banfield J.F."/>
        </authorList>
    </citation>
    <scope>NUCLEOTIDE SEQUENCE [LARGE SCALE GENOMIC DNA]</scope>
</reference>
<organism evidence="4 5">
    <name type="scientific">Candidatus Magasanikbacteria bacterium RIFCSPLOWO2_01_FULL_40_15</name>
    <dbReference type="NCBI Taxonomy" id="1798686"/>
    <lineage>
        <taxon>Bacteria</taxon>
        <taxon>Candidatus Magasanikiibacteriota</taxon>
    </lineage>
</organism>
<keyword evidence="1 4" id="KW-0808">Transferase</keyword>
<evidence type="ECO:0000313" key="4">
    <source>
        <dbReference type="EMBL" id="OGH78741.1"/>
    </source>
</evidence>
<dbReference type="InterPro" id="IPR000182">
    <property type="entry name" value="GNAT_dom"/>
</dbReference>
<evidence type="ECO:0000256" key="1">
    <source>
        <dbReference type="ARBA" id="ARBA00022679"/>
    </source>
</evidence>
<sequence length="107" mass="12571">MTQTELTTKAIRFSENENGKEIGHVYLYLLKNDLHKESFGLIEDLFVVEEYRKKGIGKKLIEALIASAREKGCYKLVSTSRYSRSEIHDWYQRLGFTDYGKEFRLDL</sequence>
<dbReference type="InterPro" id="IPR050832">
    <property type="entry name" value="Bact_Acetyltransf"/>
</dbReference>
<name>A0A1F6N4D2_9BACT</name>
<comment type="caution">
    <text evidence="4">The sequence shown here is derived from an EMBL/GenBank/DDBJ whole genome shotgun (WGS) entry which is preliminary data.</text>
</comment>
<dbReference type="CDD" id="cd04301">
    <property type="entry name" value="NAT_SF"/>
    <property type="match status" value="1"/>
</dbReference>
<dbReference type="AlphaFoldDB" id="A0A1F6N4D2"/>